<dbReference type="Proteomes" id="UP000678393">
    <property type="component" value="Unassembled WGS sequence"/>
</dbReference>
<evidence type="ECO:0000313" key="3">
    <source>
        <dbReference type="EMBL" id="CAG5134609.1"/>
    </source>
</evidence>
<dbReference type="GO" id="GO:0006672">
    <property type="term" value="P:ceramide metabolic process"/>
    <property type="evidence" value="ECO:0007669"/>
    <property type="project" value="TreeGrafter"/>
</dbReference>
<dbReference type="OrthoDB" id="530923at2759"/>
<dbReference type="InterPro" id="IPR050187">
    <property type="entry name" value="Lipid_Phosphate_FormReg"/>
</dbReference>
<dbReference type="InterPro" id="IPR017438">
    <property type="entry name" value="ATP-NAD_kinase_N"/>
</dbReference>
<evidence type="ECO:0000313" key="4">
    <source>
        <dbReference type="Proteomes" id="UP000678393"/>
    </source>
</evidence>
<comment type="caution">
    <text evidence="3">The sequence shown here is derived from an EMBL/GenBank/DDBJ whole genome shotgun (WGS) entry which is preliminary data.</text>
</comment>
<feature type="coiled-coil region" evidence="1">
    <location>
        <begin position="622"/>
        <end position="649"/>
    </location>
</feature>
<dbReference type="GO" id="GO:0001729">
    <property type="term" value="F:ceramide kinase activity"/>
    <property type="evidence" value="ECO:0007669"/>
    <property type="project" value="TreeGrafter"/>
</dbReference>
<dbReference type="InterPro" id="IPR045363">
    <property type="entry name" value="CERK_C"/>
</dbReference>
<keyword evidence="1" id="KW-0175">Coiled coil</keyword>
<dbReference type="Pfam" id="PF19280">
    <property type="entry name" value="CERK_C"/>
    <property type="match status" value="1"/>
</dbReference>
<name>A0A8S3ZYQ3_9EUPU</name>
<dbReference type="InterPro" id="IPR016064">
    <property type="entry name" value="NAD/diacylglycerol_kinase_sf"/>
</dbReference>
<keyword evidence="4" id="KW-1185">Reference proteome</keyword>
<accession>A0A8S3ZYQ3</accession>
<gene>
    <name evidence="3" type="ORF">CUNI_LOCUS20167</name>
</gene>
<sequence length="700" mass="79442">MEKKYTNRNNDIPVLIDATENPCLLLRQESNCSSNSAQDSAPRNARKSVCDEDLKAVFTIDGEGYDVVLSVTRERIFWMAMSALVRRKSARKLSGMLRSRRASASEETTSEGVSLASLFGVYVKHQARTEKDTAGVCLGLVLCMVESKNENTLRERVIFLEHPSEELCTSWEKKIKRSIRAKHPERPVSIKLFLQPHAGNKAGLFTYQKTVLPLFHSAGVSVDLAEVIHNEYVKQQMIHLNLDDFDCIVCMGGDGTVSQVVNALMNRAQKEKEVEMKHGAQPAPSPLPLGIIPTGKTNNVVQSVMGVADPITAVLHIIHGHFQPVDLCSLYTPDKFLQWGFNCQYGFAGQVLTYIGRYKALGAKRVDAAFVKALTKAKLRAYECDIEYIPANVKSHVRDTPCRSGCHICWNSEIETEEKKEPTVDFVQELDSLNESFASNNSSLIDLHQDSPWQTLKGKYMNVGLFVLPGLCDLAPQGLSKFTHLNDGVIDLVLVRDVEKKEFVRHLRRHGNSKNQFDFPFIEIHKVTEVRFRPRFLLGWNYNNHEFNEIRYQMEREESKTQHQKSVEIISDLGHNKNFQRSKSVDIIDISDDGESYEKEDNENDGELKAVKPQLVGPQYRKTFHEIEMEKYRKHARQKEEKQKAKEEAKMVAVWNVDNQIVRTLALDFKIHHGLLKVCGLGVSPYTTYEDIRLGCLSAM</sequence>
<dbReference type="Pfam" id="PF00781">
    <property type="entry name" value="DAGK_cat"/>
    <property type="match status" value="1"/>
</dbReference>
<dbReference type="Gene3D" id="3.40.50.10330">
    <property type="entry name" value="Probable inorganic polyphosphate/atp-NAD kinase, domain 1"/>
    <property type="match status" value="1"/>
</dbReference>
<dbReference type="PROSITE" id="PS50146">
    <property type="entry name" value="DAGK"/>
    <property type="match status" value="1"/>
</dbReference>
<dbReference type="PANTHER" id="PTHR12358">
    <property type="entry name" value="SPHINGOSINE KINASE"/>
    <property type="match status" value="1"/>
</dbReference>
<dbReference type="GO" id="GO:0016020">
    <property type="term" value="C:membrane"/>
    <property type="evidence" value="ECO:0007669"/>
    <property type="project" value="GOC"/>
</dbReference>
<proteinExistence type="predicted"/>
<dbReference type="InterPro" id="IPR001206">
    <property type="entry name" value="Diacylglycerol_kinase_cat_dom"/>
</dbReference>
<dbReference type="SMART" id="SM00046">
    <property type="entry name" value="DAGKc"/>
    <property type="match status" value="1"/>
</dbReference>
<dbReference type="Gene3D" id="2.60.200.40">
    <property type="match status" value="1"/>
</dbReference>
<evidence type="ECO:0000259" key="2">
    <source>
        <dbReference type="PROSITE" id="PS50146"/>
    </source>
</evidence>
<evidence type="ECO:0000256" key="1">
    <source>
        <dbReference type="SAM" id="Coils"/>
    </source>
</evidence>
<feature type="domain" description="DAGKc" evidence="2">
    <location>
        <begin position="185"/>
        <end position="334"/>
    </location>
</feature>
<dbReference type="EMBL" id="CAJHNH020007390">
    <property type="protein sequence ID" value="CAG5134609.1"/>
    <property type="molecule type" value="Genomic_DNA"/>
</dbReference>
<dbReference type="SUPFAM" id="SSF111331">
    <property type="entry name" value="NAD kinase/diacylglycerol kinase-like"/>
    <property type="match status" value="1"/>
</dbReference>
<reference evidence="3" key="1">
    <citation type="submission" date="2021-04" db="EMBL/GenBank/DDBJ databases">
        <authorList>
            <consortium name="Molecular Ecology Group"/>
        </authorList>
    </citation>
    <scope>NUCLEOTIDE SEQUENCE</scope>
</reference>
<protein>
    <recommendedName>
        <fullName evidence="2">DAGKc domain-containing protein</fullName>
    </recommendedName>
</protein>
<organism evidence="3 4">
    <name type="scientific">Candidula unifasciata</name>
    <dbReference type="NCBI Taxonomy" id="100452"/>
    <lineage>
        <taxon>Eukaryota</taxon>
        <taxon>Metazoa</taxon>
        <taxon>Spiralia</taxon>
        <taxon>Lophotrochozoa</taxon>
        <taxon>Mollusca</taxon>
        <taxon>Gastropoda</taxon>
        <taxon>Heterobranchia</taxon>
        <taxon>Euthyneura</taxon>
        <taxon>Panpulmonata</taxon>
        <taxon>Eupulmonata</taxon>
        <taxon>Stylommatophora</taxon>
        <taxon>Helicina</taxon>
        <taxon>Helicoidea</taxon>
        <taxon>Geomitridae</taxon>
        <taxon>Candidula</taxon>
    </lineage>
</organism>
<dbReference type="AlphaFoldDB" id="A0A8S3ZYQ3"/>
<dbReference type="PANTHER" id="PTHR12358:SF26">
    <property type="entry name" value="CERAMIDE KINASE-LIKE PROTEIN"/>
    <property type="match status" value="1"/>
</dbReference>